<dbReference type="PROSITE" id="PS51462">
    <property type="entry name" value="NUDIX"/>
    <property type="match status" value="1"/>
</dbReference>
<name>A0ABY3AXN0_PAEPP</name>
<accession>A0ABY3AXN0</accession>
<reference evidence="3 4" key="1">
    <citation type="submission" date="2018-03" db="EMBL/GenBank/DDBJ databases">
        <title>Aerobic endospore-forming bacteria genome sequencing and assembly.</title>
        <authorList>
            <person name="Cavalcante D.A."/>
            <person name="Driks A."/>
            <person name="Putonti C."/>
            <person name="De-Souza M.T."/>
        </authorList>
    </citation>
    <scope>NUCLEOTIDE SEQUENCE [LARGE SCALE GENOMIC DNA]</scope>
    <source>
        <strain evidence="3 4">SDF0028</strain>
    </source>
</reference>
<evidence type="ECO:0000313" key="4">
    <source>
        <dbReference type="Proteomes" id="UP000316208"/>
    </source>
</evidence>
<feature type="domain" description="Nudix hydrolase" evidence="2">
    <location>
        <begin position="43"/>
        <end position="169"/>
    </location>
</feature>
<comment type="similarity">
    <text evidence="1">Belongs to the Nudix hydrolase family.</text>
</comment>
<dbReference type="Pfam" id="PF00293">
    <property type="entry name" value="NUDIX"/>
    <property type="match status" value="1"/>
</dbReference>
<dbReference type="Gene3D" id="3.90.79.10">
    <property type="entry name" value="Nucleoside Triphosphate Pyrophosphohydrolase"/>
    <property type="match status" value="1"/>
</dbReference>
<dbReference type="GO" id="GO:0016787">
    <property type="term" value="F:hydrolase activity"/>
    <property type="evidence" value="ECO:0007669"/>
    <property type="project" value="UniProtKB-KW"/>
</dbReference>
<protein>
    <submittedName>
        <fullName evidence="3">NUDIX hydrolase</fullName>
    </submittedName>
</protein>
<keyword evidence="3" id="KW-0378">Hydrolase</keyword>
<gene>
    <name evidence="3" type="ORF">C7Y44_09590</name>
</gene>
<dbReference type="PANTHER" id="PTHR43736:SF1">
    <property type="entry name" value="DIHYDRONEOPTERIN TRIPHOSPHATE DIPHOSPHATASE"/>
    <property type="match status" value="1"/>
</dbReference>
<dbReference type="EMBL" id="SADY01000002">
    <property type="protein sequence ID" value="TQR45947.1"/>
    <property type="molecule type" value="Genomic_DNA"/>
</dbReference>
<evidence type="ECO:0000256" key="1">
    <source>
        <dbReference type="ARBA" id="ARBA00005582"/>
    </source>
</evidence>
<dbReference type="Proteomes" id="UP000316208">
    <property type="component" value="Unassembled WGS sequence"/>
</dbReference>
<keyword evidence="4" id="KW-1185">Reference proteome</keyword>
<organism evidence="3 4">
    <name type="scientific">Paenibacillus popilliae</name>
    <name type="common">Bacillus popilliae</name>
    <dbReference type="NCBI Taxonomy" id="78057"/>
    <lineage>
        <taxon>Bacteria</taxon>
        <taxon>Bacillati</taxon>
        <taxon>Bacillota</taxon>
        <taxon>Bacilli</taxon>
        <taxon>Bacillales</taxon>
        <taxon>Paenibacillaceae</taxon>
        <taxon>Paenibacillus</taxon>
    </lineage>
</organism>
<proteinExistence type="inferred from homology"/>
<sequence length="181" mass="20813">MKEYICREYMHENEELVFLPSGWLLSNAVGKYNHVNKALSDMDKEMAYGGIVFNTEGKVLMRSPKNHWGGYVWTFAKGGPDVEDMTPEETARREVQEETGYTCIIIASVPREFESDTCRTKYFLMEPTGMVTEHDAETQEVRWVDVAEAFEMIQLTKSINGKNRDKSALESAIRVREALKR</sequence>
<dbReference type="InterPro" id="IPR015797">
    <property type="entry name" value="NUDIX_hydrolase-like_dom_sf"/>
</dbReference>
<evidence type="ECO:0000259" key="2">
    <source>
        <dbReference type="PROSITE" id="PS51462"/>
    </source>
</evidence>
<dbReference type="PANTHER" id="PTHR43736">
    <property type="entry name" value="ADP-RIBOSE PYROPHOSPHATASE"/>
    <property type="match status" value="1"/>
</dbReference>
<dbReference type="InterPro" id="IPR000086">
    <property type="entry name" value="NUDIX_hydrolase_dom"/>
</dbReference>
<dbReference type="SUPFAM" id="SSF55811">
    <property type="entry name" value="Nudix"/>
    <property type="match status" value="1"/>
</dbReference>
<comment type="caution">
    <text evidence="3">The sequence shown here is derived from an EMBL/GenBank/DDBJ whole genome shotgun (WGS) entry which is preliminary data.</text>
</comment>
<evidence type="ECO:0000313" key="3">
    <source>
        <dbReference type="EMBL" id="TQR45947.1"/>
    </source>
</evidence>